<accession>A0A8K0J6Q0</accession>
<sequence length="268" mass="29862">MLTMRSLVKSLALGFLTAPRTTTTAITPVSDAEMTALLRSRDPALAMKAQPMFLMGQMLNHPPCIPTLATPGGKQAPPSALCPWPDAGCHCRNPDTPVGNPLAGFPVYFSYKRCSETAVRIAYNLFYTKDGFAPQRLFGHAFDWERVVVVWNRTGIEWTPSQLFLSQHTGYQRVDWSRIESTFDEVDAKKPRGGCHGQKNLDHPKAWIGVFSQLTDKAYRSDDWWYYPKREDYSLADSSTEVGRLIASLNWGDADSTPPLVAEGLCDA</sequence>
<comment type="caution">
    <text evidence="2">The sequence shown here is derived from an EMBL/GenBank/DDBJ whole genome shotgun (WGS) entry which is preliminary data.</text>
</comment>
<dbReference type="Proteomes" id="UP000811619">
    <property type="component" value="Unassembled WGS sequence"/>
</dbReference>
<dbReference type="EMBL" id="SRPY01000446">
    <property type="protein sequence ID" value="KAG5923536.1"/>
    <property type="molecule type" value="Genomic_DNA"/>
</dbReference>
<keyword evidence="3" id="KW-1185">Reference proteome</keyword>
<protein>
    <submittedName>
        <fullName evidence="2">Uncharacterized protein</fullName>
    </submittedName>
</protein>
<name>A0A8K0J6Q0_9HYPO</name>
<organism evidence="2 3">
    <name type="scientific">Claviceps africana</name>
    <dbReference type="NCBI Taxonomy" id="83212"/>
    <lineage>
        <taxon>Eukaryota</taxon>
        <taxon>Fungi</taxon>
        <taxon>Dikarya</taxon>
        <taxon>Ascomycota</taxon>
        <taxon>Pezizomycotina</taxon>
        <taxon>Sordariomycetes</taxon>
        <taxon>Hypocreomycetidae</taxon>
        <taxon>Hypocreales</taxon>
        <taxon>Clavicipitaceae</taxon>
        <taxon>Claviceps</taxon>
    </lineage>
</organism>
<reference evidence="2" key="1">
    <citation type="journal article" date="2020" name="bioRxiv">
        <title>Whole genome comparisons of ergot fungi reveals the divergence and evolution of species within the genus Claviceps are the result of varying mechanisms driving genome evolution and host range expansion.</title>
        <authorList>
            <person name="Wyka S.A."/>
            <person name="Mondo S.J."/>
            <person name="Liu M."/>
            <person name="Dettman J."/>
            <person name="Nalam V."/>
            <person name="Broders K.D."/>
        </authorList>
    </citation>
    <scope>NUCLEOTIDE SEQUENCE</scope>
    <source>
        <strain evidence="2">CCC 489</strain>
    </source>
</reference>
<evidence type="ECO:0000256" key="1">
    <source>
        <dbReference type="SAM" id="SignalP"/>
    </source>
</evidence>
<keyword evidence="1" id="KW-0732">Signal</keyword>
<gene>
    <name evidence="2" type="ORF">E4U42_004922</name>
</gene>
<evidence type="ECO:0000313" key="3">
    <source>
        <dbReference type="Proteomes" id="UP000811619"/>
    </source>
</evidence>
<dbReference type="OrthoDB" id="10255963at2759"/>
<proteinExistence type="predicted"/>
<dbReference type="AlphaFoldDB" id="A0A8K0J6Q0"/>
<feature type="chain" id="PRO_5035482248" evidence="1">
    <location>
        <begin position="26"/>
        <end position="268"/>
    </location>
</feature>
<evidence type="ECO:0000313" key="2">
    <source>
        <dbReference type="EMBL" id="KAG5923536.1"/>
    </source>
</evidence>
<feature type="signal peptide" evidence="1">
    <location>
        <begin position="1"/>
        <end position="25"/>
    </location>
</feature>